<dbReference type="Proteomes" id="UP000013783">
    <property type="component" value="Unassembled WGS sequence"/>
</dbReference>
<evidence type="ECO:0000259" key="7">
    <source>
        <dbReference type="PROSITE" id="PS50850"/>
    </source>
</evidence>
<gene>
    <name evidence="9" type="ORF">I585_01476</name>
    <name evidence="8" type="ORF">UAI_04263</name>
</gene>
<dbReference type="EMBL" id="ASWA01000002">
    <property type="protein sequence ID" value="EOT69997.1"/>
    <property type="molecule type" value="Genomic_DNA"/>
</dbReference>
<keyword evidence="5 6" id="KW-0472">Membrane</keyword>
<dbReference type="InterPro" id="IPR036259">
    <property type="entry name" value="MFS_trans_sf"/>
</dbReference>
<dbReference type="EMBL" id="AJAK01000031">
    <property type="protein sequence ID" value="EOH71979.1"/>
    <property type="molecule type" value="Genomic_DNA"/>
</dbReference>
<accession>R2R7S9</accession>
<dbReference type="AlphaFoldDB" id="R2R7S9"/>
<dbReference type="RefSeq" id="WP_010743034.1">
    <property type="nucleotide sequence ID" value="NZ_KB946253.1"/>
</dbReference>
<dbReference type="PROSITE" id="PS50850">
    <property type="entry name" value="MFS"/>
    <property type="match status" value="1"/>
</dbReference>
<feature type="transmembrane region" description="Helical" evidence="6">
    <location>
        <begin position="173"/>
        <end position="192"/>
    </location>
</feature>
<dbReference type="Gene3D" id="1.20.1250.20">
    <property type="entry name" value="MFS general substrate transporter like domains"/>
    <property type="match status" value="2"/>
</dbReference>
<feature type="transmembrane region" description="Helical" evidence="6">
    <location>
        <begin position="20"/>
        <end position="39"/>
    </location>
</feature>
<dbReference type="GO" id="GO:0022857">
    <property type="term" value="F:transmembrane transporter activity"/>
    <property type="evidence" value="ECO:0007669"/>
    <property type="project" value="InterPro"/>
</dbReference>
<evidence type="ECO:0000313" key="11">
    <source>
        <dbReference type="Proteomes" id="UP000014148"/>
    </source>
</evidence>
<evidence type="ECO:0000313" key="8">
    <source>
        <dbReference type="EMBL" id="EOH71979.1"/>
    </source>
</evidence>
<dbReference type="CDD" id="cd17353">
    <property type="entry name" value="MFS_OFA_like"/>
    <property type="match status" value="1"/>
</dbReference>
<keyword evidence="2" id="KW-0813">Transport</keyword>
<organism evidence="8 10">
    <name type="scientific">Enterococcus malodoratus ATCC 43197</name>
    <dbReference type="NCBI Taxonomy" id="1158601"/>
    <lineage>
        <taxon>Bacteria</taxon>
        <taxon>Bacillati</taxon>
        <taxon>Bacillota</taxon>
        <taxon>Bacilli</taxon>
        <taxon>Lactobacillales</taxon>
        <taxon>Enterococcaceae</taxon>
        <taxon>Enterococcus</taxon>
    </lineage>
</organism>
<reference evidence="8 10" key="1">
    <citation type="submission" date="2013-02" db="EMBL/GenBank/DDBJ databases">
        <title>The Genome Sequence of Enterococcus malodoratus ATCC_43197.</title>
        <authorList>
            <consortium name="The Broad Institute Genome Sequencing Platform"/>
            <consortium name="The Broad Institute Genome Sequencing Center for Infectious Disease"/>
            <person name="Earl A.M."/>
            <person name="Gilmore M.S."/>
            <person name="Lebreton F."/>
            <person name="Walker B."/>
            <person name="Young S.K."/>
            <person name="Zeng Q."/>
            <person name="Gargeya S."/>
            <person name="Fitzgerald M."/>
            <person name="Haas B."/>
            <person name="Abouelleil A."/>
            <person name="Alvarado L."/>
            <person name="Arachchi H.M."/>
            <person name="Berlin A.M."/>
            <person name="Chapman S.B."/>
            <person name="Dewar J."/>
            <person name="Goldberg J."/>
            <person name="Griggs A."/>
            <person name="Gujja S."/>
            <person name="Hansen M."/>
            <person name="Howarth C."/>
            <person name="Imamovic A."/>
            <person name="Larimer J."/>
            <person name="McCowan C."/>
            <person name="Murphy C."/>
            <person name="Neiman D."/>
            <person name="Pearson M."/>
            <person name="Priest M."/>
            <person name="Roberts A."/>
            <person name="Saif S."/>
            <person name="Shea T."/>
            <person name="Sisk P."/>
            <person name="Sykes S."/>
            <person name="Wortman J."/>
            <person name="Nusbaum C."/>
            <person name="Birren B."/>
        </authorList>
    </citation>
    <scope>NUCLEOTIDE SEQUENCE [LARGE SCALE GENOMIC DNA]</scope>
    <source>
        <strain evidence="8 10">ATCC 43197</strain>
    </source>
</reference>
<keyword evidence="4 6" id="KW-1133">Transmembrane helix</keyword>
<dbReference type="Proteomes" id="UP000014148">
    <property type="component" value="Unassembled WGS sequence"/>
</dbReference>
<dbReference type="OrthoDB" id="9793415at2"/>
<feature type="transmembrane region" description="Helical" evidence="6">
    <location>
        <begin position="54"/>
        <end position="72"/>
    </location>
</feature>
<protein>
    <recommendedName>
        <fullName evidence="7">Major facilitator superfamily (MFS) profile domain-containing protein</fullName>
    </recommendedName>
</protein>
<dbReference type="eggNOG" id="COG2271">
    <property type="taxonomic scope" value="Bacteria"/>
</dbReference>
<dbReference type="GeneID" id="79787860"/>
<comment type="subcellular location">
    <subcellularLocation>
        <location evidence="1">Cell membrane</location>
        <topology evidence="1">Multi-pass membrane protein</topology>
    </subcellularLocation>
</comment>
<name>R2R7S9_9ENTE</name>
<feature type="transmembrane region" description="Helical" evidence="6">
    <location>
        <begin position="296"/>
        <end position="314"/>
    </location>
</feature>
<dbReference type="GO" id="GO:0005886">
    <property type="term" value="C:plasma membrane"/>
    <property type="evidence" value="ECO:0007669"/>
    <property type="project" value="UniProtKB-SubCell"/>
</dbReference>
<feature type="transmembrane region" description="Helical" evidence="6">
    <location>
        <begin position="109"/>
        <end position="128"/>
    </location>
</feature>
<dbReference type="Pfam" id="PF07690">
    <property type="entry name" value="MFS_1"/>
    <property type="match status" value="1"/>
</dbReference>
<feature type="transmembrane region" description="Helical" evidence="6">
    <location>
        <begin position="384"/>
        <end position="405"/>
    </location>
</feature>
<feature type="domain" description="Major facilitator superfamily (MFS) profile" evidence="7">
    <location>
        <begin position="18"/>
        <end position="410"/>
    </location>
</feature>
<keyword evidence="3 6" id="KW-0812">Transmembrane</keyword>
<reference evidence="9 11" key="2">
    <citation type="submission" date="2013-03" db="EMBL/GenBank/DDBJ databases">
        <title>The Genome Sequence of Enterococcus malodoratus ATCC_43197 (PacBio/Illumina hybrid assembly).</title>
        <authorList>
            <consortium name="The Broad Institute Genomics Platform"/>
            <consortium name="The Broad Institute Genome Sequencing Center for Infectious Disease"/>
            <person name="Earl A."/>
            <person name="Russ C."/>
            <person name="Gilmore M."/>
            <person name="Surin D."/>
            <person name="Walker B."/>
            <person name="Young S."/>
            <person name="Zeng Q."/>
            <person name="Gargeya S."/>
            <person name="Fitzgerald M."/>
            <person name="Haas B."/>
            <person name="Abouelleil A."/>
            <person name="Allen A.W."/>
            <person name="Alvarado L."/>
            <person name="Arachchi H.M."/>
            <person name="Berlin A.M."/>
            <person name="Chapman S.B."/>
            <person name="Gainer-Dewar J."/>
            <person name="Goldberg J."/>
            <person name="Griggs A."/>
            <person name="Gujja S."/>
            <person name="Hansen M."/>
            <person name="Howarth C."/>
            <person name="Imamovic A."/>
            <person name="Ireland A."/>
            <person name="Larimer J."/>
            <person name="McCowan C."/>
            <person name="Murphy C."/>
            <person name="Pearson M."/>
            <person name="Poon T.W."/>
            <person name="Priest M."/>
            <person name="Roberts A."/>
            <person name="Saif S."/>
            <person name="Shea T."/>
            <person name="Sisk P."/>
            <person name="Sykes S."/>
            <person name="Wortman J."/>
            <person name="Nusbaum C."/>
            <person name="Birren B."/>
        </authorList>
    </citation>
    <scope>NUCLEOTIDE SEQUENCE [LARGE SCALE GENOMIC DNA]</scope>
    <source>
        <strain evidence="9 11">ATCC 43197</strain>
    </source>
</reference>
<feature type="transmembrane region" description="Helical" evidence="6">
    <location>
        <begin position="230"/>
        <end position="252"/>
    </location>
</feature>
<feature type="transmembrane region" description="Helical" evidence="6">
    <location>
        <begin position="320"/>
        <end position="341"/>
    </location>
</feature>
<evidence type="ECO:0000313" key="9">
    <source>
        <dbReference type="EMBL" id="EOT69997.1"/>
    </source>
</evidence>
<feature type="transmembrane region" description="Helical" evidence="6">
    <location>
        <begin position="140"/>
        <end position="161"/>
    </location>
</feature>
<feature type="transmembrane region" description="Helical" evidence="6">
    <location>
        <begin position="264"/>
        <end position="284"/>
    </location>
</feature>
<evidence type="ECO:0000256" key="2">
    <source>
        <dbReference type="ARBA" id="ARBA00022448"/>
    </source>
</evidence>
<dbReference type="SUPFAM" id="SSF103473">
    <property type="entry name" value="MFS general substrate transporter"/>
    <property type="match status" value="1"/>
</dbReference>
<evidence type="ECO:0000313" key="10">
    <source>
        <dbReference type="Proteomes" id="UP000013783"/>
    </source>
</evidence>
<feature type="transmembrane region" description="Helical" evidence="6">
    <location>
        <begin position="353"/>
        <end position="372"/>
    </location>
</feature>
<dbReference type="PATRIC" id="fig|1158601.3.peg.4231"/>
<dbReference type="InterPro" id="IPR011701">
    <property type="entry name" value="MFS"/>
</dbReference>
<dbReference type="PANTHER" id="PTHR43385">
    <property type="entry name" value="RIBOFLAVIN TRANSPORTER RIBJ"/>
    <property type="match status" value="1"/>
</dbReference>
<dbReference type="InterPro" id="IPR020846">
    <property type="entry name" value="MFS_dom"/>
</dbReference>
<feature type="transmembrane region" description="Helical" evidence="6">
    <location>
        <begin position="84"/>
        <end position="103"/>
    </location>
</feature>
<evidence type="ECO:0000256" key="5">
    <source>
        <dbReference type="ARBA" id="ARBA00023136"/>
    </source>
</evidence>
<comment type="caution">
    <text evidence="8">The sequence shown here is derived from an EMBL/GenBank/DDBJ whole genome shotgun (WGS) entry which is preliminary data.</text>
</comment>
<dbReference type="PANTHER" id="PTHR43385:SF1">
    <property type="entry name" value="RIBOFLAVIN TRANSPORTER RIBJ"/>
    <property type="match status" value="1"/>
</dbReference>
<evidence type="ECO:0000256" key="6">
    <source>
        <dbReference type="SAM" id="Phobius"/>
    </source>
</evidence>
<dbReference type="InterPro" id="IPR052983">
    <property type="entry name" value="MFS_Riboflavin_Transporter"/>
</dbReference>
<proteinExistence type="predicted"/>
<evidence type="ECO:0000256" key="1">
    <source>
        <dbReference type="ARBA" id="ARBA00004651"/>
    </source>
</evidence>
<evidence type="ECO:0000256" key="3">
    <source>
        <dbReference type="ARBA" id="ARBA00022692"/>
    </source>
</evidence>
<dbReference type="STRING" id="71451.RV07_GL000462"/>
<keyword evidence="11" id="KW-1185">Reference proteome</keyword>
<sequence>MERTKSIEQATTKVNRWVVLFASVGIIICQGGIYAFSVFSSPLAAANGWSVPDVALAFTIAVGISPLPIIIGGRISDKGKSRELILFSSLLLAASFALAGLSTQLWQLYLTYGLLGGFGLNLGYIACVNNSQRFFPDKRGLCSGIVITGIGAGTMIFAPLGSWLIEQFGVRTTFIQLGAIFLVISLICSALIRNAPIEDSAEAKEETSEAVSPTIEENFDWKGMIKTLRFYLVAMLYATGCFSGLVISSNAADIGQNMFGLTPMVAATFVSIYAMCNCLGRVLWGALSDKLTRINTFMLLFMFIAVSLLSMIFIKATVGFGIGLIGLGLCEGGVAAMMSPLTIENFGSKNQGVNYGFVFLGFSVAAFIAPRLTAFIGEKNSGDFTSAFVTGVIVAVIGFVLAFSLKQINAGLTKKKNKNA</sequence>
<evidence type="ECO:0000256" key="4">
    <source>
        <dbReference type="ARBA" id="ARBA00022989"/>
    </source>
</evidence>